<dbReference type="STRING" id="37001.A0A1A9WT07"/>
<protein>
    <submittedName>
        <fullName evidence="1">Uncharacterized protein</fullName>
    </submittedName>
</protein>
<name>A0A1A9WT07_9MUSC</name>
<dbReference type="Proteomes" id="UP000091820">
    <property type="component" value="Unassembled WGS sequence"/>
</dbReference>
<sequence>MEVRKVLQDIYYISRVGSVLDKVKHKSLAGNNSTSRHQRVIIAINLGYNNNERATITTFLAGAITILLTDRNLNTSFFDPAGGVHLIPIKTCNDGFSFSLQMLIMYLKPLKLKFKTENF</sequence>
<dbReference type="AlphaFoldDB" id="A0A1A9WT07"/>
<accession>A0A1A9WT07</accession>
<reference evidence="1" key="2">
    <citation type="submission" date="2020-05" db="UniProtKB">
        <authorList>
            <consortium name="EnsemblMetazoa"/>
        </authorList>
    </citation>
    <scope>IDENTIFICATION</scope>
    <source>
        <strain evidence="1">IAEA</strain>
    </source>
</reference>
<evidence type="ECO:0000313" key="1">
    <source>
        <dbReference type="EnsemblMetazoa" id="GBRI030914-PA"/>
    </source>
</evidence>
<keyword evidence="2" id="KW-1185">Reference proteome</keyword>
<reference evidence="2" key="1">
    <citation type="submission" date="2014-03" db="EMBL/GenBank/DDBJ databases">
        <authorList>
            <person name="Aksoy S."/>
            <person name="Warren W."/>
            <person name="Wilson R.K."/>
        </authorList>
    </citation>
    <scope>NUCLEOTIDE SEQUENCE [LARGE SCALE GENOMIC DNA]</scope>
    <source>
        <strain evidence="2">IAEA</strain>
    </source>
</reference>
<dbReference type="VEuPathDB" id="VectorBase:GBRI030914"/>
<dbReference type="SUPFAM" id="SSF81442">
    <property type="entry name" value="Cytochrome c oxidase subunit I-like"/>
    <property type="match status" value="1"/>
</dbReference>
<dbReference type="Gene3D" id="1.20.210.10">
    <property type="entry name" value="Cytochrome c oxidase-like, subunit I domain"/>
    <property type="match status" value="1"/>
</dbReference>
<dbReference type="EnsemblMetazoa" id="GBRI030914-RA">
    <property type="protein sequence ID" value="GBRI030914-PA"/>
    <property type="gene ID" value="GBRI030914"/>
</dbReference>
<dbReference type="InterPro" id="IPR036927">
    <property type="entry name" value="Cyt_c_oxase-like_su1_sf"/>
</dbReference>
<evidence type="ECO:0000313" key="2">
    <source>
        <dbReference type="Proteomes" id="UP000091820"/>
    </source>
</evidence>
<organism evidence="1 2">
    <name type="scientific">Glossina brevipalpis</name>
    <dbReference type="NCBI Taxonomy" id="37001"/>
    <lineage>
        <taxon>Eukaryota</taxon>
        <taxon>Metazoa</taxon>
        <taxon>Ecdysozoa</taxon>
        <taxon>Arthropoda</taxon>
        <taxon>Hexapoda</taxon>
        <taxon>Insecta</taxon>
        <taxon>Pterygota</taxon>
        <taxon>Neoptera</taxon>
        <taxon>Endopterygota</taxon>
        <taxon>Diptera</taxon>
        <taxon>Brachycera</taxon>
        <taxon>Muscomorpha</taxon>
        <taxon>Hippoboscoidea</taxon>
        <taxon>Glossinidae</taxon>
        <taxon>Glossina</taxon>
    </lineage>
</organism>
<proteinExistence type="predicted"/>